<dbReference type="SUPFAM" id="SSF52009">
    <property type="entry name" value="Phosphohistidine domain"/>
    <property type="match status" value="1"/>
</dbReference>
<dbReference type="STRING" id="1619044.UY92_C0006G0031"/>
<evidence type="ECO:0000313" key="6">
    <source>
        <dbReference type="Proteomes" id="UP000033870"/>
    </source>
</evidence>
<accession>A0A0G1YGW6</accession>
<dbReference type="InterPro" id="IPR006319">
    <property type="entry name" value="PEP_synth"/>
</dbReference>
<dbReference type="PROSITE" id="PS00370">
    <property type="entry name" value="PEP_ENZYMES_PHOS_SITE"/>
    <property type="match status" value="1"/>
</dbReference>
<keyword evidence="5" id="KW-0418">Kinase</keyword>
<dbReference type="GO" id="GO:0005524">
    <property type="term" value="F:ATP binding"/>
    <property type="evidence" value="ECO:0007669"/>
    <property type="project" value="UniProtKB-KW"/>
</dbReference>
<dbReference type="Pfam" id="PF00391">
    <property type="entry name" value="PEP-utilizers"/>
    <property type="match status" value="1"/>
</dbReference>
<name>A0A0G1YGW6_9BACT</name>
<comment type="similarity">
    <text evidence="1">Belongs to the PEP-utilizing enzyme family.</text>
</comment>
<dbReference type="AlphaFoldDB" id="A0A0G1YGW6"/>
<keyword evidence="5" id="KW-0808">Transferase</keyword>
<evidence type="ECO:0000256" key="3">
    <source>
        <dbReference type="ARBA" id="ARBA00022840"/>
    </source>
</evidence>
<dbReference type="InterPro" id="IPR036637">
    <property type="entry name" value="Phosphohistidine_dom_sf"/>
</dbReference>
<dbReference type="PATRIC" id="fig|1619044.3.peg.467"/>
<dbReference type="PANTHER" id="PTHR43030:SF1">
    <property type="entry name" value="PHOSPHOENOLPYRUVATE SYNTHASE"/>
    <property type="match status" value="1"/>
</dbReference>
<dbReference type="GO" id="GO:0008986">
    <property type="term" value="F:pyruvate, water dikinase activity"/>
    <property type="evidence" value="ECO:0007669"/>
    <property type="project" value="InterPro"/>
</dbReference>
<dbReference type="Gene3D" id="3.50.30.10">
    <property type="entry name" value="Phosphohistidine domain"/>
    <property type="match status" value="1"/>
</dbReference>
<dbReference type="PANTHER" id="PTHR43030">
    <property type="entry name" value="PHOSPHOENOLPYRUVATE SYNTHASE"/>
    <property type="match status" value="1"/>
</dbReference>
<evidence type="ECO:0000259" key="4">
    <source>
        <dbReference type="Pfam" id="PF00391"/>
    </source>
</evidence>
<evidence type="ECO:0000256" key="2">
    <source>
        <dbReference type="ARBA" id="ARBA00022741"/>
    </source>
</evidence>
<comment type="caution">
    <text evidence="5">The sequence shown here is derived from an EMBL/GenBank/DDBJ whole genome shotgun (WGS) entry which is preliminary data.</text>
</comment>
<dbReference type="InterPro" id="IPR018274">
    <property type="entry name" value="PEP_util_AS"/>
</dbReference>
<dbReference type="EMBL" id="LCRX01000006">
    <property type="protein sequence ID" value="KKW42470.1"/>
    <property type="molecule type" value="Genomic_DNA"/>
</dbReference>
<keyword evidence="3" id="KW-0067">ATP-binding</keyword>
<evidence type="ECO:0000256" key="1">
    <source>
        <dbReference type="ARBA" id="ARBA00007837"/>
    </source>
</evidence>
<keyword evidence="2" id="KW-0547">Nucleotide-binding</keyword>
<keyword evidence="5" id="KW-0670">Pyruvate</keyword>
<dbReference type="InterPro" id="IPR008279">
    <property type="entry name" value="PEP-util_enz_mobile_dom"/>
</dbReference>
<gene>
    <name evidence="5" type="ORF">UY92_C0006G0031</name>
</gene>
<feature type="domain" description="PEP-utilising enzyme mobile" evidence="4">
    <location>
        <begin position="358"/>
        <end position="428"/>
    </location>
</feature>
<evidence type="ECO:0000313" key="5">
    <source>
        <dbReference type="EMBL" id="KKW42470.1"/>
    </source>
</evidence>
<organism evidence="5 6">
    <name type="scientific">Candidatus Magasanikbacteria bacterium GW2011_GWA2_56_11</name>
    <dbReference type="NCBI Taxonomy" id="1619044"/>
    <lineage>
        <taxon>Bacteria</taxon>
        <taxon>Candidatus Magasanikiibacteriota</taxon>
    </lineage>
</organism>
<protein>
    <submittedName>
        <fullName evidence="5">Phosphoenolpyruvate synthase/pyruvate phosphate dikinase</fullName>
    </submittedName>
</protein>
<dbReference type="Proteomes" id="UP000033870">
    <property type="component" value="Unassembled WGS sequence"/>
</dbReference>
<sequence>MSATWYDHGDIYFDKEEIKAIAEFLRYKTRGDSDYPDKIAKHIFSFAKEIDRQTPPNTKGKSLPQLITLFKKEQKLFLQMIGFMSYRGSVQMGDILREQLETILTYRLGEKHKLNQFGQYIETLSYPYHESIIAEEKKNILRLASGFKNLTKVKQEQAVHVYWKKYEWLAYHWFVGAPPNEKQLKDRIEKLAPTAKKELVALAELQKENEEKVRTAVHDLDLNDKEKKVVRQYRAWLFLRTFVKDNINKASYKLLPILNAMGESFGIESKLMPYLSLDEIHALAQLSRQEVKKLITERRGGFSAGIVDNKFAFQGFDKKVSSERKGDEQHVKGSIAFRGKISGVAKVLLSPQEQHDLKKGEILVTPMTTPDLLPAMERAAAFVTDEGGITCHAAIVAREMKKPCIIGTRTATKQIHSGDTIEVDAENGVVNILDRANF</sequence>
<proteinExistence type="inferred from homology"/>
<reference evidence="5 6" key="1">
    <citation type="journal article" date="2015" name="Nature">
        <title>rRNA introns, odd ribosomes, and small enigmatic genomes across a large radiation of phyla.</title>
        <authorList>
            <person name="Brown C.T."/>
            <person name="Hug L.A."/>
            <person name="Thomas B.C."/>
            <person name="Sharon I."/>
            <person name="Castelle C.J."/>
            <person name="Singh A."/>
            <person name="Wilkins M.J."/>
            <person name="Williams K.H."/>
            <person name="Banfield J.F."/>
        </authorList>
    </citation>
    <scope>NUCLEOTIDE SEQUENCE [LARGE SCALE GENOMIC DNA]</scope>
</reference>